<feature type="transmembrane region" description="Helical" evidence="1">
    <location>
        <begin position="291"/>
        <end position="310"/>
    </location>
</feature>
<keyword evidence="3" id="KW-1185">Reference proteome</keyword>
<dbReference type="Proteomes" id="UP000680206">
    <property type="component" value="Unassembled WGS sequence"/>
</dbReference>
<dbReference type="EMBL" id="JAGEPF010000005">
    <property type="protein sequence ID" value="MBO2457539.1"/>
    <property type="molecule type" value="Genomic_DNA"/>
</dbReference>
<name>A0ABS3RNA1_9ACTN</name>
<feature type="transmembrane region" description="Helical" evidence="1">
    <location>
        <begin position="346"/>
        <end position="369"/>
    </location>
</feature>
<dbReference type="PANTHER" id="PTHR23542">
    <property type="match status" value="1"/>
</dbReference>
<keyword evidence="1" id="KW-0472">Membrane</keyword>
<keyword evidence="1" id="KW-1133">Transmembrane helix</keyword>
<feature type="transmembrane region" description="Helical" evidence="1">
    <location>
        <begin position="375"/>
        <end position="396"/>
    </location>
</feature>
<proteinExistence type="predicted"/>
<sequence length="409" mass="40528">MVFGTRFGDLLALSGVRLPVLSVLGRLPAAICPIGTLVLVSENSGSVAAAGTVSGVLALGQAVGGPVVGRLSDRRGQRFVVSIAAALNALAIVLLVAAALSDRPVAVQAACAGCAGAVTPQIGPLSRTRWLTLTSGHPDERRLVAAALSGDGTLDEISFTVGPAIAGVLAALVDPAAGMLLAAVLVAGCGIPFALHPAGRPAAAPGRGQEDRTRDRAPLLSGGLVILCAGMAAQGVFYGSVQIGLAALTERLGHPEAAGLLYGLMGGVSAAAGLVVTVFPGRLDLTARLKLTALGLVAATVPLLAVHGMAGLTLAMALIGLPIAPYVVTLFGLAERTVPRSRMGEAMSVLVAGIIVPQAIGTTVAGRLAGAHGPAAAFALTCSATVMAALLAATAVTTGRFPRPHDAGR</sequence>
<evidence type="ECO:0000256" key="1">
    <source>
        <dbReference type="SAM" id="Phobius"/>
    </source>
</evidence>
<protein>
    <submittedName>
        <fullName evidence="2">MFS transporter</fullName>
    </submittedName>
</protein>
<evidence type="ECO:0000313" key="2">
    <source>
        <dbReference type="EMBL" id="MBO2457539.1"/>
    </source>
</evidence>
<feature type="transmembrane region" description="Helical" evidence="1">
    <location>
        <begin position="79"/>
        <end position="100"/>
    </location>
</feature>
<gene>
    <name evidence="2" type="ORF">J4709_08140</name>
</gene>
<dbReference type="RefSeq" id="WP_208238706.1">
    <property type="nucleotide sequence ID" value="NZ_JAGEPF010000005.1"/>
</dbReference>
<reference evidence="2 3" key="1">
    <citation type="submission" date="2021-03" db="EMBL/GenBank/DDBJ databases">
        <title>Actinomadura violae sp. nov., isolated from lichen in Thailand.</title>
        <authorList>
            <person name="Kanchanasin P."/>
            <person name="Saeng-In P."/>
            <person name="Phongsopitanun W."/>
            <person name="Yuki M."/>
            <person name="Kudo T."/>
            <person name="Ohkuma M."/>
            <person name="Tanasupawat S."/>
        </authorList>
    </citation>
    <scope>NUCLEOTIDE SEQUENCE [LARGE SCALE GENOMIC DNA]</scope>
    <source>
        <strain evidence="2 3">LCR2-06</strain>
    </source>
</reference>
<dbReference type="InterPro" id="IPR011701">
    <property type="entry name" value="MFS"/>
</dbReference>
<accession>A0ABS3RNA1</accession>
<feature type="transmembrane region" description="Helical" evidence="1">
    <location>
        <begin position="259"/>
        <end position="279"/>
    </location>
</feature>
<feature type="transmembrane region" description="Helical" evidence="1">
    <location>
        <begin position="316"/>
        <end position="334"/>
    </location>
</feature>
<organism evidence="2 3">
    <name type="scientific">Actinomadura violacea</name>
    <dbReference type="NCBI Taxonomy" id="2819934"/>
    <lineage>
        <taxon>Bacteria</taxon>
        <taxon>Bacillati</taxon>
        <taxon>Actinomycetota</taxon>
        <taxon>Actinomycetes</taxon>
        <taxon>Streptosporangiales</taxon>
        <taxon>Thermomonosporaceae</taxon>
        <taxon>Actinomadura</taxon>
    </lineage>
</organism>
<evidence type="ECO:0000313" key="3">
    <source>
        <dbReference type="Proteomes" id="UP000680206"/>
    </source>
</evidence>
<dbReference type="Gene3D" id="1.20.1250.20">
    <property type="entry name" value="MFS general substrate transporter like domains"/>
    <property type="match status" value="1"/>
</dbReference>
<feature type="transmembrane region" description="Helical" evidence="1">
    <location>
        <begin position="176"/>
        <end position="196"/>
    </location>
</feature>
<dbReference type="Pfam" id="PF07690">
    <property type="entry name" value="MFS_1"/>
    <property type="match status" value="1"/>
</dbReference>
<dbReference type="PANTHER" id="PTHR23542:SF1">
    <property type="entry name" value="MAJOR FACILITATOR SUPERFAMILY (MFS) PROFILE DOMAIN-CONTAINING PROTEIN"/>
    <property type="match status" value="1"/>
</dbReference>
<keyword evidence="1" id="KW-0812">Transmembrane</keyword>
<comment type="caution">
    <text evidence="2">The sequence shown here is derived from an EMBL/GenBank/DDBJ whole genome shotgun (WGS) entry which is preliminary data.</text>
</comment>
<dbReference type="SUPFAM" id="SSF103473">
    <property type="entry name" value="MFS general substrate transporter"/>
    <property type="match status" value="1"/>
</dbReference>
<dbReference type="InterPro" id="IPR036259">
    <property type="entry name" value="MFS_trans_sf"/>
</dbReference>
<feature type="transmembrane region" description="Helical" evidence="1">
    <location>
        <begin position="217"/>
        <end position="239"/>
    </location>
</feature>